<keyword evidence="3" id="KW-1185">Reference proteome</keyword>
<evidence type="ECO:0000313" key="3">
    <source>
        <dbReference type="Proteomes" id="UP001321760"/>
    </source>
</evidence>
<dbReference type="Proteomes" id="UP001321760">
    <property type="component" value="Unassembled WGS sequence"/>
</dbReference>
<gene>
    <name evidence="2" type="ORF">QBC34DRAFT_387735</name>
</gene>
<reference evidence="2" key="2">
    <citation type="submission" date="2023-05" db="EMBL/GenBank/DDBJ databases">
        <authorList>
            <consortium name="Lawrence Berkeley National Laboratory"/>
            <person name="Steindorff A."/>
            <person name="Hensen N."/>
            <person name="Bonometti L."/>
            <person name="Westerberg I."/>
            <person name="Brannstrom I.O."/>
            <person name="Guillou S."/>
            <person name="Cros-Aarteil S."/>
            <person name="Calhoun S."/>
            <person name="Haridas S."/>
            <person name="Kuo A."/>
            <person name="Mondo S."/>
            <person name="Pangilinan J."/>
            <person name="Riley R."/>
            <person name="Labutti K."/>
            <person name="Andreopoulos B."/>
            <person name="Lipzen A."/>
            <person name="Chen C."/>
            <person name="Yanf M."/>
            <person name="Daum C."/>
            <person name="Ng V."/>
            <person name="Clum A."/>
            <person name="Ohm R."/>
            <person name="Martin F."/>
            <person name="Silar P."/>
            <person name="Natvig D."/>
            <person name="Lalanne C."/>
            <person name="Gautier V."/>
            <person name="Ament-Velasquez S.L."/>
            <person name="Kruys A."/>
            <person name="Hutchinson M.I."/>
            <person name="Powell A.J."/>
            <person name="Barry K."/>
            <person name="Miller A.N."/>
            <person name="Grigoriev I.V."/>
            <person name="Debuchy R."/>
            <person name="Gladieux P."/>
            <person name="Thoren M.H."/>
            <person name="Johannesson H."/>
        </authorList>
    </citation>
    <scope>NUCLEOTIDE SEQUENCE</scope>
    <source>
        <strain evidence="2">PSN243</strain>
    </source>
</reference>
<sequence>MAASAGTNLDRLPITVLDGIVKAICPHCTVEPSSQRDRLDWAVYVNGAGSAEDVKRVQQLAALARTSWTFNNVATPALYHQPRANLRLIRTLYQRPELCRHVTNLYASDGFHSNDLSDEDKAMLIAIASRYSEEQPRPGQPVIDLYAIEGFLEEHPGEFIESLLVAMCPNLQDLFISCGYNAQFPFSKPGTLPRLKHLHIAHTDTELGTPLSRARDLIMAAPNLTKLWGFMIRHTFTGTMPLKNIKELRFTSSAFGRADLVRLLRACPLLEVFGYQAGGATSGDYQFTSREAQNALVRYAPNLKYLQLHQCNGEDMWSSDVESDTSDGEDEDEEDDADSEQYINKGLAALSSLEALDLDGSCLRPGWEKEDPGHLLAIMPNTIKEVTLCPRWGIGWETGIMAGVVRRLAEAAGSLFPNLKTISVGGFDRRGESAIFTGQGIAEISRATGVDIRVLDPYEEL</sequence>
<evidence type="ECO:0008006" key="4">
    <source>
        <dbReference type="Google" id="ProtNLM"/>
    </source>
</evidence>
<feature type="region of interest" description="Disordered" evidence="1">
    <location>
        <begin position="317"/>
        <end position="339"/>
    </location>
</feature>
<organism evidence="2 3">
    <name type="scientific">Podospora aff. communis PSN243</name>
    <dbReference type="NCBI Taxonomy" id="3040156"/>
    <lineage>
        <taxon>Eukaryota</taxon>
        <taxon>Fungi</taxon>
        <taxon>Dikarya</taxon>
        <taxon>Ascomycota</taxon>
        <taxon>Pezizomycotina</taxon>
        <taxon>Sordariomycetes</taxon>
        <taxon>Sordariomycetidae</taxon>
        <taxon>Sordariales</taxon>
        <taxon>Podosporaceae</taxon>
        <taxon>Podospora</taxon>
    </lineage>
</organism>
<name>A0AAV9FZZ9_9PEZI</name>
<dbReference type="InterPro" id="IPR032675">
    <property type="entry name" value="LRR_dom_sf"/>
</dbReference>
<proteinExistence type="predicted"/>
<feature type="compositionally biased region" description="Acidic residues" evidence="1">
    <location>
        <begin position="321"/>
        <end position="339"/>
    </location>
</feature>
<comment type="caution">
    <text evidence="2">The sequence shown here is derived from an EMBL/GenBank/DDBJ whole genome shotgun (WGS) entry which is preliminary data.</text>
</comment>
<dbReference type="AlphaFoldDB" id="A0AAV9FZZ9"/>
<accession>A0AAV9FZZ9</accession>
<dbReference type="SUPFAM" id="SSF52047">
    <property type="entry name" value="RNI-like"/>
    <property type="match status" value="1"/>
</dbReference>
<evidence type="ECO:0000313" key="2">
    <source>
        <dbReference type="EMBL" id="KAK4442014.1"/>
    </source>
</evidence>
<dbReference type="Gene3D" id="3.80.10.10">
    <property type="entry name" value="Ribonuclease Inhibitor"/>
    <property type="match status" value="1"/>
</dbReference>
<protein>
    <recommendedName>
        <fullName evidence="4">F-box domain-containing protein</fullName>
    </recommendedName>
</protein>
<dbReference type="EMBL" id="MU866039">
    <property type="protein sequence ID" value="KAK4442014.1"/>
    <property type="molecule type" value="Genomic_DNA"/>
</dbReference>
<evidence type="ECO:0000256" key="1">
    <source>
        <dbReference type="SAM" id="MobiDB-lite"/>
    </source>
</evidence>
<reference evidence="2" key="1">
    <citation type="journal article" date="2023" name="Mol. Phylogenet. Evol.">
        <title>Genome-scale phylogeny and comparative genomics of the fungal order Sordariales.</title>
        <authorList>
            <person name="Hensen N."/>
            <person name="Bonometti L."/>
            <person name="Westerberg I."/>
            <person name="Brannstrom I.O."/>
            <person name="Guillou S."/>
            <person name="Cros-Aarteil S."/>
            <person name="Calhoun S."/>
            <person name="Haridas S."/>
            <person name="Kuo A."/>
            <person name="Mondo S."/>
            <person name="Pangilinan J."/>
            <person name="Riley R."/>
            <person name="LaButti K."/>
            <person name="Andreopoulos B."/>
            <person name="Lipzen A."/>
            <person name="Chen C."/>
            <person name="Yan M."/>
            <person name="Daum C."/>
            <person name="Ng V."/>
            <person name="Clum A."/>
            <person name="Steindorff A."/>
            <person name="Ohm R.A."/>
            <person name="Martin F."/>
            <person name="Silar P."/>
            <person name="Natvig D.O."/>
            <person name="Lalanne C."/>
            <person name="Gautier V."/>
            <person name="Ament-Velasquez S.L."/>
            <person name="Kruys A."/>
            <person name="Hutchinson M.I."/>
            <person name="Powell A.J."/>
            <person name="Barry K."/>
            <person name="Miller A.N."/>
            <person name="Grigoriev I.V."/>
            <person name="Debuchy R."/>
            <person name="Gladieux P."/>
            <person name="Hiltunen Thoren M."/>
            <person name="Johannesson H."/>
        </authorList>
    </citation>
    <scope>NUCLEOTIDE SEQUENCE</scope>
    <source>
        <strain evidence="2">PSN243</strain>
    </source>
</reference>